<reference evidence="7" key="1">
    <citation type="journal article" date="2021" name="PeerJ">
        <title>Extensive microbial diversity within the chicken gut microbiome revealed by metagenomics and culture.</title>
        <authorList>
            <person name="Gilroy R."/>
            <person name="Ravi A."/>
            <person name="Getino M."/>
            <person name="Pursley I."/>
            <person name="Horton D.L."/>
            <person name="Alikhan N.F."/>
            <person name="Baker D."/>
            <person name="Gharbi K."/>
            <person name="Hall N."/>
            <person name="Watson M."/>
            <person name="Adriaenssens E.M."/>
            <person name="Foster-Nyarko E."/>
            <person name="Jarju S."/>
            <person name="Secka A."/>
            <person name="Antonio M."/>
            <person name="Oren A."/>
            <person name="Chaudhuri R.R."/>
            <person name="La Ragione R."/>
            <person name="Hildebrand F."/>
            <person name="Pallen M.J."/>
        </authorList>
    </citation>
    <scope>NUCLEOTIDE SEQUENCE</scope>
    <source>
        <strain evidence="7">5134</strain>
    </source>
</reference>
<dbReference type="GO" id="GO:0006352">
    <property type="term" value="P:DNA-templated transcription initiation"/>
    <property type="evidence" value="ECO:0007669"/>
    <property type="project" value="InterPro"/>
</dbReference>
<dbReference type="InterPro" id="IPR007627">
    <property type="entry name" value="RNA_pol_sigma70_r2"/>
</dbReference>
<reference evidence="7" key="2">
    <citation type="submission" date="2021-04" db="EMBL/GenBank/DDBJ databases">
        <authorList>
            <person name="Gilroy R."/>
        </authorList>
    </citation>
    <scope>NUCLEOTIDE SEQUENCE</scope>
    <source>
        <strain evidence="7">5134</strain>
    </source>
</reference>
<protein>
    <submittedName>
        <fullName evidence="7">RNA polymerase sigma-70 factor</fullName>
    </submittedName>
</protein>
<dbReference type="Pfam" id="PF04542">
    <property type="entry name" value="Sigma70_r2"/>
    <property type="match status" value="1"/>
</dbReference>
<evidence type="ECO:0000256" key="1">
    <source>
        <dbReference type="ARBA" id="ARBA00010641"/>
    </source>
</evidence>
<feature type="domain" description="RNA polymerase sigma factor 70 region 4 type 2" evidence="6">
    <location>
        <begin position="120"/>
        <end position="170"/>
    </location>
</feature>
<dbReference type="InterPro" id="IPR014284">
    <property type="entry name" value="RNA_pol_sigma-70_dom"/>
</dbReference>
<keyword evidence="4" id="KW-0804">Transcription</keyword>
<dbReference type="SUPFAM" id="SSF88946">
    <property type="entry name" value="Sigma2 domain of RNA polymerase sigma factors"/>
    <property type="match status" value="1"/>
</dbReference>
<evidence type="ECO:0000256" key="4">
    <source>
        <dbReference type="ARBA" id="ARBA00023163"/>
    </source>
</evidence>
<dbReference type="Pfam" id="PF08281">
    <property type="entry name" value="Sigma70_r4_2"/>
    <property type="match status" value="1"/>
</dbReference>
<evidence type="ECO:0000256" key="3">
    <source>
        <dbReference type="ARBA" id="ARBA00023082"/>
    </source>
</evidence>
<keyword evidence="2" id="KW-0805">Transcription regulation</keyword>
<dbReference type="InterPro" id="IPR014327">
    <property type="entry name" value="RNA_pol_sigma70_bacteroid"/>
</dbReference>
<evidence type="ECO:0000256" key="2">
    <source>
        <dbReference type="ARBA" id="ARBA00023015"/>
    </source>
</evidence>
<dbReference type="InterPro" id="IPR039425">
    <property type="entry name" value="RNA_pol_sigma-70-like"/>
</dbReference>
<dbReference type="InterPro" id="IPR013249">
    <property type="entry name" value="RNA_pol_sigma70_r4_t2"/>
</dbReference>
<dbReference type="GO" id="GO:0016987">
    <property type="term" value="F:sigma factor activity"/>
    <property type="evidence" value="ECO:0007669"/>
    <property type="project" value="UniProtKB-KW"/>
</dbReference>
<sequence length="194" mass="23283">MFQKMDMQEFDRLYAEYKPRFVLIACSYLRDRAQAEDLVTDCFMHCWERRQEIGSITENIPAYLLGIIRHKCIDALRAKQQHLQTHQQIYQIGLRNIRENLAALEECDLAKTLFRAEVEEIFRRRLSEMPELSARIFMASRFEERTYQEIAEEYQISVRKVTREIQRCLRLLREDLGDYLPLATLLFPHFLDKS</sequence>
<evidence type="ECO:0000313" key="8">
    <source>
        <dbReference type="Proteomes" id="UP000886844"/>
    </source>
</evidence>
<dbReference type="Gene3D" id="1.10.1740.10">
    <property type="match status" value="1"/>
</dbReference>
<dbReference type="InterPro" id="IPR013325">
    <property type="entry name" value="RNA_pol_sigma_r2"/>
</dbReference>
<keyword evidence="3" id="KW-0731">Sigma factor</keyword>
<comment type="caution">
    <text evidence="7">The sequence shown here is derived from an EMBL/GenBank/DDBJ whole genome shotgun (WGS) entry which is preliminary data.</text>
</comment>
<dbReference type="InterPro" id="IPR013324">
    <property type="entry name" value="RNA_pol_sigma_r3/r4-like"/>
</dbReference>
<accession>A0A9D2CC32</accession>
<dbReference type="EMBL" id="DXDA01000034">
    <property type="protein sequence ID" value="HIY68553.1"/>
    <property type="molecule type" value="Genomic_DNA"/>
</dbReference>
<dbReference type="GO" id="GO:0003677">
    <property type="term" value="F:DNA binding"/>
    <property type="evidence" value="ECO:0007669"/>
    <property type="project" value="InterPro"/>
</dbReference>
<dbReference type="NCBIfam" id="TIGR02937">
    <property type="entry name" value="sigma70-ECF"/>
    <property type="match status" value="1"/>
</dbReference>
<organism evidence="7 8">
    <name type="scientific">Candidatus Alistipes intestinigallinarum</name>
    <dbReference type="NCBI Taxonomy" id="2838440"/>
    <lineage>
        <taxon>Bacteria</taxon>
        <taxon>Pseudomonadati</taxon>
        <taxon>Bacteroidota</taxon>
        <taxon>Bacteroidia</taxon>
        <taxon>Bacteroidales</taxon>
        <taxon>Rikenellaceae</taxon>
        <taxon>Alistipes</taxon>
    </lineage>
</organism>
<dbReference type="Proteomes" id="UP000886844">
    <property type="component" value="Unassembled WGS sequence"/>
</dbReference>
<feature type="domain" description="RNA polymerase sigma-70 region 2" evidence="5">
    <location>
        <begin position="13"/>
        <end position="80"/>
    </location>
</feature>
<evidence type="ECO:0000259" key="6">
    <source>
        <dbReference type="Pfam" id="PF08281"/>
    </source>
</evidence>
<dbReference type="InterPro" id="IPR036388">
    <property type="entry name" value="WH-like_DNA-bd_sf"/>
</dbReference>
<dbReference type="NCBIfam" id="TIGR02985">
    <property type="entry name" value="Sig70_bacteroi1"/>
    <property type="match status" value="1"/>
</dbReference>
<comment type="similarity">
    <text evidence="1">Belongs to the sigma-70 factor family. ECF subfamily.</text>
</comment>
<dbReference type="Gene3D" id="1.10.10.10">
    <property type="entry name" value="Winged helix-like DNA-binding domain superfamily/Winged helix DNA-binding domain"/>
    <property type="match status" value="1"/>
</dbReference>
<dbReference type="PANTHER" id="PTHR43133">
    <property type="entry name" value="RNA POLYMERASE ECF-TYPE SIGMA FACTO"/>
    <property type="match status" value="1"/>
</dbReference>
<gene>
    <name evidence="7" type="ORF">H9828_03960</name>
</gene>
<evidence type="ECO:0000313" key="7">
    <source>
        <dbReference type="EMBL" id="HIY68553.1"/>
    </source>
</evidence>
<dbReference type="AlphaFoldDB" id="A0A9D2CC32"/>
<proteinExistence type="inferred from homology"/>
<dbReference type="PANTHER" id="PTHR43133:SF46">
    <property type="entry name" value="RNA POLYMERASE SIGMA-70 FACTOR ECF SUBFAMILY"/>
    <property type="match status" value="1"/>
</dbReference>
<evidence type="ECO:0000259" key="5">
    <source>
        <dbReference type="Pfam" id="PF04542"/>
    </source>
</evidence>
<name>A0A9D2CC32_9BACT</name>
<dbReference type="SUPFAM" id="SSF88659">
    <property type="entry name" value="Sigma3 and sigma4 domains of RNA polymerase sigma factors"/>
    <property type="match status" value="1"/>
</dbReference>